<evidence type="ECO:0000313" key="1">
    <source>
        <dbReference type="EMBL" id="MEJ8657099.1"/>
    </source>
</evidence>
<name>A0ACC6QFH0_9ACTN</name>
<evidence type="ECO:0000313" key="2">
    <source>
        <dbReference type="Proteomes" id="UP001375539"/>
    </source>
</evidence>
<dbReference type="Proteomes" id="UP001375539">
    <property type="component" value="Unassembled WGS sequence"/>
</dbReference>
<proteinExistence type="predicted"/>
<sequence length="1422" mass="146679">MAGFTLTVAMRAEVRDLIAGTRAASGQMRTLADRTDAANRSLARLDANGASLAGQFAALNRSTRAAVGELNRISARAAAARASLRAAGDDGARSMSRLQRATAGAGRRGMSATDMLAGGGLLLGAGEMVQEGNRYQKQMNLFRAVTSATASQMKRASAVAQELGNDLSLPGSTAADAAEGMVELSKAGFRADQSIDAVRASLQLASAADVNAATSAKYLGDVMDQFGLGADQAARASDTLAATANNASGSITDIYYSMRYAGPVANALGVSLQDTAAAVGMLGKSGILGQTAGTSLRGMFANLAAPTPQMQGALKNLGIDAWDAEGRFRGLRVVIDGLSKAEHNLSQKDFTAGVTKAFGKPALSGAAALAHQGTESFDALSVAVRQTGAAASITASRGQGLTGAMTQLRTQARQTGLALYDGMAPGLEWVTRLLTRGMAGATPYLTTALEYGRNLAVLYGPELKAKTSAGLGGLINEAQALIGPLKELGEHTLATGLNLLINAGRTLGDVLGNAADGAEPILNAISGIGKDGGAAAGTLDIIATVSNLAMDAVSGLSTVLVPIGHVVGGLVSAFGALPAPIQSAALAMLLFRRTQPGLTNLANTVTGPVRSGFTSFNQQMRVQQTLAASAGVSLSRYGAAWAAVQARVGFLGDMTSAFRSANGAGVTFMGTMNGVTRAAGSGLRSAMSGISGALGGPFGIAMAGVSVGLGLLAARQQRAAQAAAEHQSRISSLTSALRESGGQITGDVRGQAAQVLLDTKVSQGQLTKVMEEAGVPISTLTDAYLGQGTSLDALQKKLQATADSHKVYKDLAGGKATTLEYSDIGQQYKDAADALGSVKGEMSESIKNAKELAKATKGAGDGTSAYDRLKGAVGGLADETADADTRTRSLKSALDLLSGGQISLQAAKAKVNSAVLDLKEGGKNVNRDQGYGGKQLVNEDKTLNTTTRNGQQLYTQLTSLSDAAADASVATFDLAKRNGETLPAALAKARGEMSRARAEAIRAARDYGLTKAQAEAVADSLGLLPSKVSLLLQTKGMDSTLANLIAVQAEFHRLPKAKTIKVDSLSDGAQKKLRSLGFTVKTVPGTRQIKITAPTAGAKKNLDGLIDKLGQTPNSKNVKVSAATAAAIKSLEAVQAKIGATPGAKSVVVRAPTAEARKQLEVLGFRIEKVPGSKNVKVTVPTGGPRKAADSIQQRIDALRGKQVTVTTRHVTIFDQLNEQNKSVADAIRRQADAQARAAKQHADGAVVDYFADGGVTGGPRREQHVAQIAPAGSYRIWGERETGGEAYVPLAASKRERSKAIVETVVDRFGGQVEWYANGGVRNARSRDYNPMLASSFKQARSVGAMAGVVRSFDLRTGSDRARTRVVDARAGGRVQVVVVREQQPLIGSMPVTVTDSAATPEQIGTEMMRTLRNAQRGGRV</sequence>
<comment type="caution">
    <text evidence="1">The sequence shown here is derived from an EMBL/GenBank/DDBJ whole genome shotgun (WGS) entry which is preliminary data.</text>
</comment>
<protein>
    <submittedName>
        <fullName evidence="1">Phage tail tape measure protein</fullName>
    </submittedName>
</protein>
<gene>
    <name evidence="1" type="ORF">WKI58_11270</name>
</gene>
<accession>A0ACC6QFH0</accession>
<organism evidence="1 2">
    <name type="scientific">Streptomyces pratisoli</name>
    <dbReference type="NCBI Taxonomy" id="3139917"/>
    <lineage>
        <taxon>Bacteria</taxon>
        <taxon>Bacillati</taxon>
        <taxon>Actinomycetota</taxon>
        <taxon>Actinomycetes</taxon>
        <taxon>Kitasatosporales</taxon>
        <taxon>Streptomycetaceae</taxon>
        <taxon>Streptomyces</taxon>
    </lineage>
</organism>
<reference evidence="1" key="1">
    <citation type="submission" date="2024-03" db="EMBL/GenBank/DDBJ databases">
        <title>Novel Streptomyces species of biotechnological and ecological value are a feature of Machair soil.</title>
        <authorList>
            <person name="Prole J.R."/>
            <person name="Goodfellow M."/>
            <person name="Allenby N."/>
            <person name="Ward A.C."/>
        </authorList>
    </citation>
    <scope>NUCLEOTIDE SEQUENCE</scope>
    <source>
        <strain evidence="1">MS1.AVA.4</strain>
    </source>
</reference>
<keyword evidence="2" id="KW-1185">Reference proteome</keyword>
<dbReference type="EMBL" id="JBBKAI010000002">
    <property type="protein sequence ID" value="MEJ8657099.1"/>
    <property type="molecule type" value="Genomic_DNA"/>
</dbReference>